<evidence type="ECO:0000313" key="4">
    <source>
        <dbReference type="EMBL" id="GAX27509.1"/>
    </source>
</evidence>
<sequence length="214" mass="24278">MRLSTPLDTDTLAPTAVRKRRIEMRQLQRFGSEDDFKSSNRKRVRYDDSLSSSSSTSGDEESSSAGNTSIRGYKKHARYVPEVPMTKAELSAWRKEARRVRNRESAAASRQKTRSRIEELEGEVDKLQEKYLQALQRIADLENGVRGSFTPATLYQDMMKHLGHISTPAADVFVQPELSVTVSPPQSPRSEPLFISEDLNQPQHMDMFSRSTDV</sequence>
<dbReference type="GO" id="GO:0003700">
    <property type="term" value="F:DNA-binding transcription factor activity"/>
    <property type="evidence" value="ECO:0007669"/>
    <property type="project" value="InterPro"/>
</dbReference>
<proteinExistence type="predicted"/>
<dbReference type="Proteomes" id="UP000198406">
    <property type="component" value="Unassembled WGS sequence"/>
</dbReference>
<dbReference type="SUPFAM" id="SSF57959">
    <property type="entry name" value="Leucine zipper domain"/>
    <property type="match status" value="1"/>
</dbReference>
<comment type="caution">
    <text evidence="4">The sequence shown here is derived from an EMBL/GenBank/DDBJ whole genome shotgun (WGS) entry which is preliminary data.</text>
</comment>
<evidence type="ECO:0000256" key="2">
    <source>
        <dbReference type="SAM" id="MobiDB-lite"/>
    </source>
</evidence>
<dbReference type="Pfam" id="PF00170">
    <property type="entry name" value="bZIP_1"/>
    <property type="match status" value="1"/>
</dbReference>
<dbReference type="PROSITE" id="PS00036">
    <property type="entry name" value="BZIP_BASIC"/>
    <property type="match status" value="1"/>
</dbReference>
<reference evidence="4 5" key="1">
    <citation type="journal article" date="2015" name="Plant Cell">
        <title>Oil accumulation by the oleaginous diatom Fistulifera solaris as revealed by the genome and transcriptome.</title>
        <authorList>
            <person name="Tanaka T."/>
            <person name="Maeda Y."/>
            <person name="Veluchamy A."/>
            <person name="Tanaka M."/>
            <person name="Abida H."/>
            <person name="Marechal E."/>
            <person name="Bowler C."/>
            <person name="Muto M."/>
            <person name="Sunaga Y."/>
            <person name="Tanaka M."/>
            <person name="Yoshino T."/>
            <person name="Taniguchi T."/>
            <person name="Fukuda Y."/>
            <person name="Nemoto M."/>
            <person name="Matsumoto M."/>
            <person name="Wong P.S."/>
            <person name="Aburatani S."/>
            <person name="Fujibuchi W."/>
        </authorList>
    </citation>
    <scope>NUCLEOTIDE SEQUENCE [LARGE SCALE GENOMIC DNA]</scope>
    <source>
        <strain evidence="4 5">JPCC DA0580</strain>
    </source>
</reference>
<feature type="region of interest" description="Disordered" evidence="2">
    <location>
        <begin position="1"/>
        <end position="73"/>
    </location>
</feature>
<dbReference type="EMBL" id="BDSP01000257">
    <property type="protein sequence ID" value="GAX27509.1"/>
    <property type="molecule type" value="Genomic_DNA"/>
</dbReference>
<dbReference type="PROSITE" id="PS50217">
    <property type="entry name" value="BZIP"/>
    <property type="match status" value="1"/>
</dbReference>
<feature type="compositionally biased region" description="Basic and acidic residues" evidence="2">
    <location>
        <begin position="23"/>
        <end position="38"/>
    </location>
</feature>
<evidence type="ECO:0000259" key="3">
    <source>
        <dbReference type="PROSITE" id="PS50217"/>
    </source>
</evidence>
<dbReference type="OrthoDB" id="48969at2759"/>
<dbReference type="InParanoid" id="A0A1Z5KMJ3"/>
<evidence type="ECO:0000256" key="1">
    <source>
        <dbReference type="SAM" id="Coils"/>
    </source>
</evidence>
<dbReference type="InterPro" id="IPR046347">
    <property type="entry name" value="bZIP_sf"/>
</dbReference>
<dbReference type="InterPro" id="IPR004827">
    <property type="entry name" value="bZIP"/>
</dbReference>
<accession>A0A1Z5KMJ3</accession>
<dbReference type="SMART" id="SM00338">
    <property type="entry name" value="BRLZ"/>
    <property type="match status" value="1"/>
</dbReference>
<feature type="coiled-coil region" evidence="1">
    <location>
        <begin position="103"/>
        <end position="144"/>
    </location>
</feature>
<protein>
    <recommendedName>
        <fullName evidence="3">BZIP domain-containing protein</fullName>
    </recommendedName>
</protein>
<evidence type="ECO:0000313" key="5">
    <source>
        <dbReference type="Proteomes" id="UP000198406"/>
    </source>
</evidence>
<keyword evidence="5" id="KW-1185">Reference proteome</keyword>
<gene>
    <name evidence="4" type="ORF">FisN_23Hh023</name>
</gene>
<dbReference type="CDD" id="cd14686">
    <property type="entry name" value="bZIP"/>
    <property type="match status" value="1"/>
</dbReference>
<feature type="domain" description="BZIP" evidence="3">
    <location>
        <begin position="94"/>
        <end position="143"/>
    </location>
</feature>
<name>A0A1Z5KMJ3_FISSO</name>
<organism evidence="4 5">
    <name type="scientific">Fistulifera solaris</name>
    <name type="common">Oleaginous diatom</name>
    <dbReference type="NCBI Taxonomy" id="1519565"/>
    <lineage>
        <taxon>Eukaryota</taxon>
        <taxon>Sar</taxon>
        <taxon>Stramenopiles</taxon>
        <taxon>Ochrophyta</taxon>
        <taxon>Bacillariophyta</taxon>
        <taxon>Bacillariophyceae</taxon>
        <taxon>Bacillariophycidae</taxon>
        <taxon>Naviculales</taxon>
        <taxon>Naviculaceae</taxon>
        <taxon>Fistulifera</taxon>
    </lineage>
</organism>
<dbReference type="AlphaFoldDB" id="A0A1Z5KMJ3"/>
<keyword evidence="1" id="KW-0175">Coiled coil</keyword>
<dbReference type="Gene3D" id="1.20.5.170">
    <property type="match status" value="1"/>
</dbReference>